<reference evidence="2 3" key="1">
    <citation type="submission" date="2024-08" db="EMBL/GenBank/DDBJ databases">
        <title>Insights into the chromosomal genome structure of Flemingia macrophylla.</title>
        <authorList>
            <person name="Ding Y."/>
            <person name="Zhao Y."/>
            <person name="Bi W."/>
            <person name="Wu M."/>
            <person name="Zhao G."/>
            <person name="Gong Y."/>
            <person name="Li W."/>
            <person name="Zhang P."/>
        </authorList>
    </citation>
    <scope>NUCLEOTIDE SEQUENCE [LARGE SCALE GENOMIC DNA]</scope>
    <source>
        <strain evidence="2">DYQJB</strain>
        <tissue evidence="2">Leaf</tissue>
    </source>
</reference>
<dbReference type="Pfam" id="PF00069">
    <property type="entry name" value="Pkinase"/>
    <property type="match status" value="1"/>
</dbReference>
<comment type="caution">
    <text evidence="2">The sequence shown here is derived from an EMBL/GenBank/DDBJ whole genome shotgun (WGS) entry which is preliminary data.</text>
</comment>
<dbReference type="InterPro" id="IPR011009">
    <property type="entry name" value="Kinase-like_dom_sf"/>
</dbReference>
<organism evidence="2 3">
    <name type="scientific">Flemingia macrophylla</name>
    <dbReference type="NCBI Taxonomy" id="520843"/>
    <lineage>
        <taxon>Eukaryota</taxon>
        <taxon>Viridiplantae</taxon>
        <taxon>Streptophyta</taxon>
        <taxon>Embryophyta</taxon>
        <taxon>Tracheophyta</taxon>
        <taxon>Spermatophyta</taxon>
        <taxon>Magnoliopsida</taxon>
        <taxon>eudicotyledons</taxon>
        <taxon>Gunneridae</taxon>
        <taxon>Pentapetalae</taxon>
        <taxon>rosids</taxon>
        <taxon>fabids</taxon>
        <taxon>Fabales</taxon>
        <taxon>Fabaceae</taxon>
        <taxon>Papilionoideae</taxon>
        <taxon>50 kb inversion clade</taxon>
        <taxon>NPAAA clade</taxon>
        <taxon>indigoferoid/millettioid clade</taxon>
        <taxon>Phaseoleae</taxon>
        <taxon>Flemingia</taxon>
    </lineage>
</organism>
<dbReference type="Gene3D" id="1.10.510.10">
    <property type="entry name" value="Transferase(Phosphotransferase) domain 1"/>
    <property type="match status" value="1"/>
</dbReference>
<dbReference type="AlphaFoldDB" id="A0ABD1LFR6"/>
<dbReference type="SUPFAM" id="SSF56112">
    <property type="entry name" value="Protein kinase-like (PK-like)"/>
    <property type="match status" value="1"/>
</dbReference>
<proteinExistence type="predicted"/>
<dbReference type="Proteomes" id="UP001603857">
    <property type="component" value="Unassembled WGS sequence"/>
</dbReference>
<feature type="domain" description="Protein kinase" evidence="1">
    <location>
        <begin position="1"/>
        <end position="96"/>
    </location>
</feature>
<accession>A0ABD1LFR6</accession>
<dbReference type="EMBL" id="JBGMDY010000009">
    <property type="protein sequence ID" value="KAL2322283.1"/>
    <property type="molecule type" value="Genomic_DNA"/>
</dbReference>
<dbReference type="InterPro" id="IPR000719">
    <property type="entry name" value="Prot_kinase_dom"/>
</dbReference>
<evidence type="ECO:0000313" key="2">
    <source>
        <dbReference type="EMBL" id="KAL2322283.1"/>
    </source>
</evidence>
<evidence type="ECO:0000313" key="3">
    <source>
        <dbReference type="Proteomes" id="UP001603857"/>
    </source>
</evidence>
<sequence length="96" mass="10694">MSLRCSDASIVKSSSVFPLCWLSLSASSDPDNVFFNLAENIKLANFGSANWFGDDRTMSSVVGAPYYVAPKVLLRRDYDEKVDVGRDSSFLRRLYG</sequence>
<name>A0ABD1LFR6_9FABA</name>
<dbReference type="PROSITE" id="PS50011">
    <property type="entry name" value="PROTEIN_KINASE_DOM"/>
    <property type="match status" value="1"/>
</dbReference>
<gene>
    <name evidence="2" type="ORF">Fmac_026662</name>
</gene>
<keyword evidence="3" id="KW-1185">Reference proteome</keyword>
<evidence type="ECO:0000259" key="1">
    <source>
        <dbReference type="PROSITE" id="PS50011"/>
    </source>
</evidence>
<protein>
    <recommendedName>
        <fullName evidence="1">Protein kinase domain-containing protein</fullName>
    </recommendedName>
</protein>